<dbReference type="InterPro" id="IPR035923">
    <property type="entry name" value="TT1751-like_sf"/>
</dbReference>
<comment type="caution">
    <text evidence="2">The sequence shown here is derived from an EMBL/GenBank/DDBJ whole genome shotgun (WGS) entry which is preliminary data.</text>
</comment>
<dbReference type="Gene3D" id="3.30.310.70">
    <property type="entry name" value="TT1751-like domain"/>
    <property type="match status" value="1"/>
</dbReference>
<gene>
    <name evidence="2" type="ORF">ENJ51_06195</name>
</gene>
<dbReference type="AlphaFoldDB" id="A0A7V2T2J4"/>
<organism evidence="2">
    <name type="scientific">Leucothrix mucor</name>
    <dbReference type="NCBI Taxonomy" id="45248"/>
    <lineage>
        <taxon>Bacteria</taxon>
        <taxon>Pseudomonadati</taxon>
        <taxon>Pseudomonadota</taxon>
        <taxon>Gammaproteobacteria</taxon>
        <taxon>Thiotrichales</taxon>
        <taxon>Thiotrichaceae</taxon>
        <taxon>Leucothrix</taxon>
    </lineage>
</organism>
<dbReference type="EMBL" id="DRMS01000234">
    <property type="protein sequence ID" value="HFC92388.1"/>
    <property type="molecule type" value="Genomic_DNA"/>
</dbReference>
<dbReference type="Pfam" id="PF03625">
    <property type="entry name" value="DUF302"/>
    <property type="match status" value="1"/>
</dbReference>
<reference evidence="2" key="1">
    <citation type="journal article" date="2020" name="mSystems">
        <title>Genome- and Community-Level Interaction Insights into Carbon Utilization and Element Cycling Functions of Hydrothermarchaeota in Hydrothermal Sediment.</title>
        <authorList>
            <person name="Zhou Z."/>
            <person name="Liu Y."/>
            <person name="Xu W."/>
            <person name="Pan J."/>
            <person name="Luo Z.H."/>
            <person name="Li M."/>
        </authorList>
    </citation>
    <scope>NUCLEOTIDE SEQUENCE [LARGE SCALE GENOMIC DNA]</scope>
    <source>
        <strain evidence="2">HyVt-493</strain>
    </source>
</reference>
<dbReference type="SUPFAM" id="SSF103247">
    <property type="entry name" value="TT1751-like"/>
    <property type="match status" value="1"/>
</dbReference>
<dbReference type="Proteomes" id="UP000885750">
    <property type="component" value="Unassembled WGS sequence"/>
</dbReference>
<feature type="domain" description="DUF302" evidence="1">
    <location>
        <begin position="98"/>
        <end position="157"/>
    </location>
</feature>
<name>A0A7V2T2J4_LEUMU</name>
<protein>
    <submittedName>
        <fullName evidence="2">DUF302 domain-containing protein</fullName>
    </submittedName>
</protein>
<accession>A0A7V2T2J4</accession>
<evidence type="ECO:0000259" key="1">
    <source>
        <dbReference type="Pfam" id="PF03625"/>
    </source>
</evidence>
<dbReference type="InterPro" id="IPR005180">
    <property type="entry name" value="DUF302"/>
</dbReference>
<sequence length="195" mass="21517">MKFLWNLLAIIGLVALIGGGFAYSKFKGDVDAFYELDPSAGKVYSDMWTKLKETGNSADATVWKKALEDDVSPKDAEEAMDSAAVELGIMAVGKLPLSVQVEKMTGKKQRFLKIFQYCNPITAMTMVDHSDAFAAYLPCRISMIEDKQGKFWLYALDMDMMISGGKTLPDKLLKEATKVKAVMLEIMARGASGEF</sequence>
<proteinExistence type="predicted"/>
<evidence type="ECO:0000313" key="2">
    <source>
        <dbReference type="EMBL" id="HFC92388.1"/>
    </source>
</evidence>
<dbReference type="CDD" id="cd14797">
    <property type="entry name" value="DUF302"/>
    <property type="match status" value="1"/>
</dbReference>